<dbReference type="AlphaFoldDB" id="A0A1A0H4V6"/>
<dbReference type="EMBL" id="LXTC01000008">
    <property type="protein sequence ID" value="OBA18958.1"/>
    <property type="molecule type" value="Genomic_DNA"/>
</dbReference>
<reference evidence="3 4" key="1">
    <citation type="submission" date="2016-05" db="EMBL/GenBank/DDBJ databases">
        <title>Comparative genomics of biotechnologically important yeasts.</title>
        <authorList>
            <consortium name="DOE Joint Genome Institute"/>
            <person name="Riley R."/>
            <person name="Haridas S."/>
            <person name="Wolfe K.H."/>
            <person name="Lopes M.R."/>
            <person name="Hittinger C.T."/>
            <person name="Goker M."/>
            <person name="Salamov A."/>
            <person name="Wisecaver J."/>
            <person name="Long T.M."/>
            <person name="Aerts A.L."/>
            <person name="Barry K."/>
            <person name="Choi C."/>
            <person name="Clum A."/>
            <person name="Coughlan A.Y."/>
            <person name="Deshpande S."/>
            <person name="Douglass A.P."/>
            <person name="Hanson S.J."/>
            <person name="Klenk H.-P."/>
            <person name="LaButti K."/>
            <person name="Lapidus A."/>
            <person name="Lindquist E."/>
            <person name="Lipzen A."/>
            <person name="Meier-kolthoff J.P."/>
            <person name="Ohm R.A."/>
            <person name="Otillar R.P."/>
            <person name="Pangilinan J."/>
            <person name="Peng Y."/>
            <person name="Rokas A."/>
            <person name="Rosa C.A."/>
            <person name="Scheuner C."/>
            <person name="Sibirny A.A."/>
            <person name="Slot J.C."/>
            <person name="Stielow J.B."/>
            <person name="Sun H."/>
            <person name="Kurtzman C.P."/>
            <person name="Blackwell M."/>
            <person name="Grigoriev I.V."/>
            <person name="Jeffries T.W."/>
        </authorList>
    </citation>
    <scope>NUCLEOTIDE SEQUENCE [LARGE SCALE GENOMIC DNA]</scope>
    <source>
        <strain evidence="3 4">NRRL YB-4993</strain>
    </source>
</reference>
<dbReference type="Pfam" id="PF09816">
    <property type="entry name" value="EAF"/>
    <property type="match status" value="1"/>
</dbReference>
<comment type="caution">
    <text evidence="3">The sequence shown here is derived from an EMBL/GenBank/DDBJ whole genome shotgun (WGS) entry which is preliminary data.</text>
</comment>
<keyword evidence="4" id="KW-1185">Reference proteome</keyword>
<accession>A0A1A0H4V6</accession>
<feature type="compositionally biased region" description="Acidic residues" evidence="1">
    <location>
        <begin position="227"/>
        <end position="236"/>
    </location>
</feature>
<protein>
    <recommendedName>
        <fullName evidence="2">Transcription elongation factor Eaf N-terminal domain-containing protein</fullName>
    </recommendedName>
</protein>
<feature type="region of interest" description="Disordered" evidence="1">
    <location>
        <begin position="168"/>
        <end position="310"/>
    </location>
</feature>
<sequence>MNIPDGEYDIDLLVLDSPQTADVPSLAIRYGFIPDSMDQSNLLTLFQENEVCILEAHLIERANLSELVPIIFEGVPQRQRPTQSGASSVPYSYFLSFLLAEKNGTGSLLNVQLRRLESTVRVNKSRNADKWRKSIRQWRNSPVAKAEKAAPELSLAVKQKSPHVLSVLLKRKPVNPPARKGTNGTSSSSRPSRSGPEPAVKRAAASKRPPAAKPDTEQDIISVSDFDNLESDEEDAFPIFDAPSTKRSTPPSTENSKEDPVARGEGCSGPREVELGHDNQTPGTSGEGLENNIHDHEKDDDIDMSDEFADLEDQLDEVLVDDHAKPNLIDSDSDDDSDTGAFAGTPIIIDVGEEKKTGISLKLQRVAPQSKPMSLRELYGAEKTDYLSSSEEE</sequence>
<dbReference type="RefSeq" id="XP_018709493.1">
    <property type="nucleotide sequence ID" value="XM_018855160.1"/>
</dbReference>
<dbReference type="Proteomes" id="UP000092555">
    <property type="component" value="Unassembled WGS sequence"/>
</dbReference>
<proteinExistence type="predicted"/>
<evidence type="ECO:0000256" key="1">
    <source>
        <dbReference type="SAM" id="MobiDB-lite"/>
    </source>
</evidence>
<evidence type="ECO:0000313" key="4">
    <source>
        <dbReference type="Proteomes" id="UP000092555"/>
    </source>
</evidence>
<dbReference type="STRING" id="869754.A0A1A0H4V6"/>
<dbReference type="GeneID" id="30028136"/>
<evidence type="ECO:0000259" key="2">
    <source>
        <dbReference type="Pfam" id="PF09816"/>
    </source>
</evidence>
<gene>
    <name evidence="3" type="ORF">METBIDRAFT_223494</name>
</gene>
<feature type="domain" description="Transcription elongation factor Eaf N-terminal" evidence="2">
    <location>
        <begin position="22"/>
        <end position="127"/>
    </location>
</feature>
<feature type="compositionally biased region" description="Acidic residues" evidence="1">
    <location>
        <begin position="300"/>
        <end position="310"/>
    </location>
</feature>
<dbReference type="OrthoDB" id="3998262at2759"/>
<dbReference type="InterPro" id="IPR019194">
    <property type="entry name" value="Tscrpt_elong_fac_Eaf_N"/>
</dbReference>
<evidence type="ECO:0000313" key="3">
    <source>
        <dbReference type="EMBL" id="OBA18958.1"/>
    </source>
</evidence>
<feature type="compositionally biased region" description="Polar residues" evidence="1">
    <location>
        <begin position="245"/>
        <end position="254"/>
    </location>
</feature>
<feature type="region of interest" description="Disordered" evidence="1">
    <location>
        <begin position="367"/>
        <end position="393"/>
    </location>
</feature>
<name>A0A1A0H4V6_9ASCO</name>
<organism evidence="3 4">
    <name type="scientific">Metschnikowia bicuspidata var. bicuspidata NRRL YB-4993</name>
    <dbReference type="NCBI Taxonomy" id="869754"/>
    <lineage>
        <taxon>Eukaryota</taxon>
        <taxon>Fungi</taxon>
        <taxon>Dikarya</taxon>
        <taxon>Ascomycota</taxon>
        <taxon>Saccharomycotina</taxon>
        <taxon>Pichiomycetes</taxon>
        <taxon>Metschnikowiaceae</taxon>
        <taxon>Metschnikowia</taxon>
    </lineage>
</organism>